<comment type="function">
    <text evidence="5">Transfers and isomerizes the ribose moiety from AdoMet to the 7-aminomethyl group of 7-deazaguanine (preQ1-tRNA) to give epoxyqueuosine (oQ-tRNA).</text>
</comment>
<dbReference type="Proteomes" id="UP001461341">
    <property type="component" value="Chromosome"/>
</dbReference>
<comment type="similarity">
    <text evidence="5">Belongs to the QueA family.</text>
</comment>
<evidence type="ECO:0000256" key="5">
    <source>
        <dbReference type="HAMAP-Rule" id="MF_00113"/>
    </source>
</evidence>
<evidence type="ECO:0000256" key="3">
    <source>
        <dbReference type="ARBA" id="ARBA00022691"/>
    </source>
</evidence>
<dbReference type="Gene3D" id="3.40.1780.10">
    <property type="entry name" value="QueA-like"/>
    <property type="match status" value="1"/>
</dbReference>
<comment type="pathway">
    <text evidence="5">tRNA modification; tRNA-queuosine biosynthesis.</text>
</comment>
<keyword evidence="7" id="KW-1185">Reference proteome</keyword>
<keyword evidence="2 5" id="KW-0808">Transferase</keyword>
<evidence type="ECO:0000313" key="7">
    <source>
        <dbReference type="Proteomes" id="UP001461341"/>
    </source>
</evidence>
<dbReference type="Gene3D" id="2.40.10.240">
    <property type="entry name" value="QueA-like"/>
    <property type="match status" value="1"/>
</dbReference>
<protein>
    <recommendedName>
        <fullName evidence="5">S-adenosylmethionine:tRNA ribosyltransferase-isomerase</fullName>
        <ecNumber evidence="5">2.4.99.17</ecNumber>
    </recommendedName>
    <alternativeName>
        <fullName evidence="5">Queuosine biosynthesis protein QueA</fullName>
    </alternativeName>
</protein>
<sequence length="340" mass="38724">MRLEEFDFVLPQELIAQQPVQPRDTCRLMVVKRKEGVFEHCLFKNLVEYVSVGDVLVINDTKVVPARFYAKKETGGKVEILFLGKENLFWKVLLNPSRRVREGQLLFLDERRENGFRVIKRDAEGTWWLEPLFSLAEEGVFEKFGKTPLPPYIKAGDVPLSSYQTVYARVPGSVAAPTAGLHFTPELLDALRSKGVEIAYITLHVGLGTFKPIKSKNILEHRMHSETYSIAPEEALKIETARKRGQRIIACGTTVVRALEATHLKFGEIRGCQEETDLFIYPGFQFKVVNAMITNFHLPRSTLFVLVCAFGGKELMQKAYQEAIAQRYRFYSFGDAMLIL</sequence>
<evidence type="ECO:0000313" key="6">
    <source>
        <dbReference type="EMBL" id="WZL76737.1"/>
    </source>
</evidence>
<gene>
    <name evidence="5 6" type="primary">queA</name>
    <name evidence="6" type="ORF">QBE54_03115</name>
</gene>
<dbReference type="NCBIfam" id="NF001140">
    <property type="entry name" value="PRK00147.1"/>
    <property type="match status" value="1"/>
</dbReference>
<keyword evidence="6" id="KW-0328">Glycosyltransferase</keyword>
<proteinExistence type="inferred from homology"/>
<dbReference type="PANTHER" id="PTHR30307">
    <property type="entry name" value="S-ADENOSYLMETHIONINE:TRNA RIBOSYLTRANSFERASE-ISOMERASE"/>
    <property type="match status" value="1"/>
</dbReference>
<evidence type="ECO:0000256" key="1">
    <source>
        <dbReference type="ARBA" id="ARBA00022490"/>
    </source>
</evidence>
<dbReference type="GO" id="GO:0051075">
    <property type="term" value="F:S-adenosylmethionine:tRNA ribosyltransferase-isomerase activity"/>
    <property type="evidence" value="ECO:0007669"/>
    <property type="project" value="UniProtKB-EC"/>
</dbReference>
<evidence type="ECO:0000256" key="2">
    <source>
        <dbReference type="ARBA" id="ARBA00022679"/>
    </source>
</evidence>
<dbReference type="Pfam" id="PF02547">
    <property type="entry name" value="Queuosine_synth"/>
    <property type="match status" value="1"/>
</dbReference>
<evidence type="ECO:0000256" key="4">
    <source>
        <dbReference type="ARBA" id="ARBA00022785"/>
    </source>
</evidence>
<dbReference type="NCBIfam" id="TIGR00113">
    <property type="entry name" value="queA"/>
    <property type="match status" value="1"/>
</dbReference>
<dbReference type="InterPro" id="IPR042118">
    <property type="entry name" value="QueA_dom1"/>
</dbReference>
<organism evidence="6 7">
    <name type="scientific">Thermatribacter velox</name>
    <dbReference type="NCBI Taxonomy" id="3039681"/>
    <lineage>
        <taxon>Bacteria</taxon>
        <taxon>Pseudomonadati</taxon>
        <taxon>Atribacterota</taxon>
        <taxon>Atribacteria</taxon>
        <taxon>Atribacterales</taxon>
        <taxon>Thermatribacteraceae</taxon>
        <taxon>Thermatribacter</taxon>
    </lineage>
</organism>
<name>A0ABZ2YCP2_9BACT</name>
<comment type="catalytic activity">
    <reaction evidence="5">
        <text>7-aminomethyl-7-carbaguanosine(34) in tRNA + S-adenosyl-L-methionine = epoxyqueuosine(34) in tRNA + adenine + L-methionine + 2 H(+)</text>
        <dbReference type="Rhea" id="RHEA:32155"/>
        <dbReference type="Rhea" id="RHEA-COMP:10342"/>
        <dbReference type="Rhea" id="RHEA-COMP:18582"/>
        <dbReference type="ChEBI" id="CHEBI:15378"/>
        <dbReference type="ChEBI" id="CHEBI:16708"/>
        <dbReference type="ChEBI" id="CHEBI:57844"/>
        <dbReference type="ChEBI" id="CHEBI:59789"/>
        <dbReference type="ChEBI" id="CHEBI:82833"/>
        <dbReference type="ChEBI" id="CHEBI:194443"/>
        <dbReference type="EC" id="2.4.99.17"/>
    </reaction>
</comment>
<dbReference type="InterPro" id="IPR003699">
    <property type="entry name" value="QueA"/>
</dbReference>
<dbReference type="PANTHER" id="PTHR30307:SF0">
    <property type="entry name" value="S-ADENOSYLMETHIONINE:TRNA RIBOSYLTRANSFERASE-ISOMERASE"/>
    <property type="match status" value="1"/>
</dbReference>
<dbReference type="RefSeq" id="WP_369018901.1">
    <property type="nucleotide sequence ID" value="NZ_CP121689.1"/>
</dbReference>
<dbReference type="EC" id="2.4.99.17" evidence="5"/>
<keyword evidence="4 5" id="KW-0671">Queuosine biosynthesis</keyword>
<keyword evidence="1 5" id="KW-0963">Cytoplasm</keyword>
<keyword evidence="3 5" id="KW-0949">S-adenosyl-L-methionine</keyword>
<comment type="subcellular location">
    <subcellularLocation>
        <location evidence="5">Cytoplasm</location>
    </subcellularLocation>
</comment>
<accession>A0ABZ2YCP2</accession>
<dbReference type="InterPro" id="IPR036100">
    <property type="entry name" value="QueA_sf"/>
</dbReference>
<reference evidence="6 7" key="1">
    <citation type="submission" date="2023-03" db="EMBL/GenBank/DDBJ databases">
        <title>Novel Species.</title>
        <authorList>
            <person name="Ma S."/>
        </authorList>
    </citation>
    <scope>NUCLEOTIDE SEQUENCE [LARGE SCALE GENOMIC DNA]</scope>
    <source>
        <strain evidence="6 7">B11</strain>
    </source>
</reference>
<comment type="subunit">
    <text evidence="5">Monomer.</text>
</comment>
<dbReference type="HAMAP" id="MF_00113">
    <property type="entry name" value="QueA"/>
    <property type="match status" value="1"/>
</dbReference>
<dbReference type="InterPro" id="IPR042119">
    <property type="entry name" value="QueA_dom2"/>
</dbReference>
<dbReference type="SUPFAM" id="SSF111337">
    <property type="entry name" value="QueA-like"/>
    <property type="match status" value="1"/>
</dbReference>
<dbReference type="EMBL" id="CP121689">
    <property type="protein sequence ID" value="WZL76737.1"/>
    <property type="molecule type" value="Genomic_DNA"/>
</dbReference>